<dbReference type="Proteomes" id="UP000294575">
    <property type="component" value="Unassembled WGS sequence"/>
</dbReference>
<dbReference type="InterPro" id="IPR000847">
    <property type="entry name" value="LysR_HTH_N"/>
</dbReference>
<accession>A0A4R6TWG9</accession>
<keyword evidence="4" id="KW-0804">Transcription</keyword>
<dbReference type="PROSITE" id="PS50931">
    <property type="entry name" value="HTH_LYSR"/>
    <property type="match status" value="1"/>
</dbReference>
<dbReference type="CDD" id="cd08417">
    <property type="entry name" value="PBP2_Nitroaromatics_like"/>
    <property type="match status" value="1"/>
</dbReference>
<gene>
    <name evidence="6" type="ORF">DFQ45_10599</name>
</gene>
<comment type="similarity">
    <text evidence="1">Belongs to the LysR transcriptional regulatory family.</text>
</comment>
<keyword evidence="2" id="KW-0805">Transcription regulation</keyword>
<proteinExistence type="inferred from homology"/>
<organism evidence="6 7">
    <name type="scientific">Thiopseudomonas denitrificans</name>
    <dbReference type="NCBI Taxonomy" id="1501432"/>
    <lineage>
        <taxon>Bacteria</taxon>
        <taxon>Pseudomonadati</taxon>
        <taxon>Pseudomonadota</taxon>
        <taxon>Gammaproteobacteria</taxon>
        <taxon>Pseudomonadales</taxon>
        <taxon>Pseudomonadaceae</taxon>
        <taxon>Thiopseudomonas</taxon>
    </lineage>
</organism>
<dbReference type="SUPFAM" id="SSF46785">
    <property type="entry name" value="Winged helix' DNA-binding domain"/>
    <property type="match status" value="1"/>
</dbReference>
<dbReference type="Gene3D" id="3.40.190.10">
    <property type="entry name" value="Periplasmic binding protein-like II"/>
    <property type="match status" value="2"/>
</dbReference>
<dbReference type="PANTHER" id="PTHR30118:SF15">
    <property type="entry name" value="TRANSCRIPTIONAL REGULATORY PROTEIN"/>
    <property type="match status" value="1"/>
</dbReference>
<sequence length="296" mass="33476">MQLHRIDLNLLVVFEAIYTHGSITRASQVLFITQPAVSNALARLRRHCGDELFYRSGRHMQPTARAQAMIGPVRQALGMIRQSLQDGMEFVPETASRTFRLSMADIVEAIVLPRCLPEVTRQAPDCRVHSYPVERSNILQQMDAGQLDLAIDVAQPGREPLLLHQPLLQDRYVCVVRPGHPLLEQELDMDGYLALQHLHISSRRQGSGHIDLHLEQLGVQRQVSVRARHYLLVQPLISKTELAATLPERLARQLGLPYLPLPFPSPALTLNLYWSQRAGQDPAVMWLKELILQSVE</sequence>
<dbReference type="AlphaFoldDB" id="A0A4R6TWG9"/>
<evidence type="ECO:0000256" key="2">
    <source>
        <dbReference type="ARBA" id="ARBA00023015"/>
    </source>
</evidence>
<dbReference type="GO" id="GO:0003700">
    <property type="term" value="F:DNA-binding transcription factor activity"/>
    <property type="evidence" value="ECO:0007669"/>
    <property type="project" value="InterPro"/>
</dbReference>
<evidence type="ECO:0000313" key="7">
    <source>
        <dbReference type="Proteomes" id="UP000294575"/>
    </source>
</evidence>
<dbReference type="InterPro" id="IPR037402">
    <property type="entry name" value="YidZ_PBP2"/>
</dbReference>
<evidence type="ECO:0000259" key="5">
    <source>
        <dbReference type="PROSITE" id="PS50931"/>
    </source>
</evidence>
<protein>
    <submittedName>
        <fullName evidence="6">LysR family transcriptional regulator</fullName>
    </submittedName>
</protein>
<dbReference type="Pfam" id="PF00126">
    <property type="entry name" value="HTH_1"/>
    <property type="match status" value="1"/>
</dbReference>
<reference evidence="6 7" key="1">
    <citation type="submission" date="2019-03" db="EMBL/GenBank/DDBJ databases">
        <title>Genomic Encyclopedia of Type Strains, Phase IV (KMG-IV): sequencing the most valuable type-strain genomes for metagenomic binning, comparative biology and taxonomic classification.</title>
        <authorList>
            <person name="Goeker M."/>
        </authorList>
    </citation>
    <scope>NUCLEOTIDE SEQUENCE [LARGE SCALE GENOMIC DNA]</scope>
    <source>
        <strain evidence="6 7">DSM 28679</strain>
    </source>
</reference>
<evidence type="ECO:0000256" key="1">
    <source>
        <dbReference type="ARBA" id="ARBA00009437"/>
    </source>
</evidence>
<feature type="domain" description="HTH lysR-type" evidence="5">
    <location>
        <begin position="6"/>
        <end position="63"/>
    </location>
</feature>
<dbReference type="PANTHER" id="PTHR30118">
    <property type="entry name" value="HTH-TYPE TRANSCRIPTIONAL REGULATOR LEUO-RELATED"/>
    <property type="match status" value="1"/>
</dbReference>
<dbReference type="InterPro" id="IPR005119">
    <property type="entry name" value="LysR_subst-bd"/>
</dbReference>
<dbReference type="Pfam" id="PF03466">
    <property type="entry name" value="LysR_substrate"/>
    <property type="match status" value="1"/>
</dbReference>
<dbReference type="InterPro" id="IPR036390">
    <property type="entry name" value="WH_DNA-bd_sf"/>
</dbReference>
<name>A0A4R6TWG9_9GAMM</name>
<evidence type="ECO:0000313" key="6">
    <source>
        <dbReference type="EMBL" id="TDQ38188.1"/>
    </source>
</evidence>
<keyword evidence="3" id="KW-0238">DNA-binding</keyword>
<dbReference type="RefSeq" id="WP_166627848.1">
    <property type="nucleotide sequence ID" value="NZ_LNJZ01000008.1"/>
</dbReference>
<dbReference type="Gene3D" id="1.10.10.10">
    <property type="entry name" value="Winged helix-like DNA-binding domain superfamily/Winged helix DNA-binding domain"/>
    <property type="match status" value="1"/>
</dbReference>
<dbReference type="InterPro" id="IPR050389">
    <property type="entry name" value="LysR-type_TF"/>
</dbReference>
<dbReference type="GO" id="GO:0003677">
    <property type="term" value="F:DNA binding"/>
    <property type="evidence" value="ECO:0007669"/>
    <property type="project" value="UniProtKB-KW"/>
</dbReference>
<evidence type="ECO:0000256" key="4">
    <source>
        <dbReference type="ARBA" id="ARBA00023163"/>
    </source>
</evidence>
<dbReference type="SUPFAM" id="SSF53850">
    <property type="entry name" value="Periplasmic binding protein-like II"/>
    <property type="match status" value="1"/>
</dbReference>
<dbReference type="EMBL" id="SNYK01000005">
    <property type="protein sequence ID" value="TDQ38188.1"/>
    <property type="molecule type" value="Genomic_DNA"/>
</dbReference>
<comment type="caution">
    <text evidence="6">The sequence shown here is derived from an EMBL/GenBank/DDBJ whole genome shotgun (WGS) entry which is preliminary data.</text>
</comment>
<evidence type="ECO:0000256" key="3">
    <source>
        <dbReference type="ARBA" id="ARBA00023125"/>
    </source>
</evidence>
<dbReference type="InterPro" id="IPR036388">
    <property type="entry name" value="WH-like_DNA-bd_sf"/>
</dbReference>
<keyword evidence="7" id="KW-1185">Reference proteome</keyword>
<dbReference type="PRINTS" id="PR00039">
    <property type="entry name" value="HTHLYSR"/>
</dbReference>